<dbReference type="AlphaFoldDB" id="A0A137NW97"/>
<dbReference type="InterPro" id="IPR003958">
    <property type="entry name" value="CBFA_NFYB_domain"/>
</dbReference>
<dbReference type="GO" id="GO:0046982">
    <property type="term" value="F:protein heterodimerization activity"/>
    <property type="evidence" value="ECO:0007669"/>
    <property type="project" value="InterPro"/>
</dbReference>
<dbReference type="OMA" id="RDAKFKK"/>
<dbReference type="CDD" id="cd22905">
    <property type="entry name" value="HFD_Dr1"/>
    <property type="match status" value="1"/>
</dbReference>
<dbReference type="GO" id="GO:0001046">
    <property type="term" value="F:core promoter sequence-specific DNA binding"/>
    <property type="evidence" value="ECO:0007669"/>
    <property type="project" value="EnsemblFungi"/>
</dbReference>
<dbReference type="GO" id="GO:0017025">
    <property type="term" value="F:TBP-class protein binding"/>
    <property type="evidence" value="ECO:0007669"/>
    <property type="project" value="EnsemblFungi"/>
</dbReference>
<dbReference type="GO" id="GO:0003682">
    <property type="term" value="F:chromatin binding"/>
    <property type="evidence" value="ECO:0007669"/>
    <property type="project" value="EnsemblFungi"/>
</dbReference>
<keyword evidence="5" id="KW-1185">Reference proteome</keyword>
<reference evidence="4 5" key="1">
    <citation type="journal article" date="2015" name="Genome Biol. Evol.">
        <title>Phylogenomic analyses indicate that early fungi evolved digesting cell walls of algal ancestors of land plants.</title>
        <authorList>
            <person name="Chang Y."/>
            <person name="Wang S."/>
            <person name="Sekimoto S."/>
            <person name="Aerts A.L."/>
            <person name="Choi C."/>
            <person name="Clum A."/>
            <person name="LaButti K.M."/>
            <person name="Lindquist E.A."/>
            <person name="Yee Ngan C."/>
            <person name="Ohm R.A."/>
            <person name="Salamov A.A."/>
            <person name="Grigoriev I.V."/>
            <person name="Spatafora J.W."/>
            <person name="Berbee M.L."/>
        </authorList>
    </citation>
    <scope>NUCLEOTIDE SEQUENCE [LARGE SCALE GENOMIC DNA]</scope>
    <source>
        <strain evidence="4 5">NRRL 28638</strain>
    </source>
</reference>
<dbReference type="GO" id="GO:0017055">
    <property type="term" value="P:negative regulation of RNA polymerase II transcription preinitiation complex assembly"/>
    <property type="evidence" value="ECO:0007669"/>
    <property type="project" value="EnsemblFungi"/>
</dbReference>
<dbReference type="GO" id="GO:0003714">
    <property type="term" value="F:transcription corepressor activity"/>
    <property type="evidence" value="ECO:0007669"/>
    <property type="project" value="EnsemblFungi"/>
</dbReference>
<accession>A0A137NW97</accession>
<evidence type="ECO:0000256" key="1">
    <source>
        <dbReference type="ARBA" id="ARBA00004123"/>
    </source>
</evidence>
<dbReference type="STRING" id="796925.A0A137NW97"/>
<dbReference type="InterPro" id="IPR009072">
    <property type="entry name" value="Histone-fold"/>
</dbReference>
<dbReference type="FunFam" id="1.10.20.10:FF:000019">
    <property type="entry name" value="Negative cofactor 2 beta"/>
    <property type="match status" value="1"/>
</dbReference>
<name>A0A137NW97_CONC2</name>
<dbReference type="PANTHER" id="PTHR46138">
    <property type="entry name" value="PROTEIN DR1"/>
    <property type="match status" value="1"/>
</dbReference>
<dbReference type="GO" id="GO:0017054">
    <property type="term" value="C:negative cofactor 2 complex"/>
    <property type="evidence" value="ECO:0007669"/>
    <property type="project" value="EnsemblFungi"/>
</dbReference>
<dbReference type="PANTHER" id="PTHR46138:SF1">
    <property type="entry name" value="PROTEIN DR1"/>
    <property type="match status" value="1"/>
</dbReference>
<comment type="subcellular location">
    <subcellularLocation>
        <location evidence="1">Nucleus</location>
    </subcellularLocation>
</comment>
<sequence>MSDRENGPDEDLSLPKATVQKLINEILPSDLVCTKETRDLMIECCVEFIHLLASESNEVCEKDNKKTIAAEHVIGALQTLGFESYVPGVQEVLEEHRVNLKSREKKYSTLETSGLSYEELQRNQELLFAKARERLHNNPQP</sequence>
<keyword evidence="2" id="KW-0539">Nucleus</keyword>
<dbReference type="Proteomes" id="UP000070444">
    <property type="component" value="Unassembled WGS sequence"/>
</dbReference>
<dbReference type="GO" id="GO:0003713">
    <property type="term" value="F:transcription coactivator activity"/>
    <property type="evidence" value="ECO:0007669"/>
    <property type="project" value="EnsemblFungi"/>
</dbReference>
<organism evidence="4 5">
    <name type="scientific">Conidiobolus coronatus (strain ATCC 28846 / CBS 209.66 / NRRL 28638)</name>
    <name type="common">Delacroixia coronata</name>
    <dbReference type="NCBI Taxonomy" id="796925"/>
    <lineage>
        <taxon>Eukaryota</taxon>
        <taxon>Fungi</taxon>
        <taxon>Fungi incertae sedis</taxon>
        <taxon>Zoopagomycota</taxon>
        <taxon>Entomophthoromycotina</taxon>
        <taxon>Entomophthoromycetes</taxon>
        <taxon>Entomophthorales</taxon>
        <taxon>Ancylistaceae</taxon>
        <taxon>Conidiobolus</taxon>
    </lineage>
</organism>
<dbReference type="Pfam" id="PF00808">
    <property type="entry name" value="CBFD_NFYB_HMF"/>
    <property type="match status" value="1"/>
</dbReference>
<evidence type="ECO:0000313" key="5">
    <source>
        <dbReference type="Proteomes" id="UP000070444"/>
    </source>
</evidence>
<dbReference type="EMBL" id="KQ964662">
    <property type="protein sequence ID" value="KXN67083.1"/>
    <property type="molecule type" value="Genomic_DNA"/>
</dbReference>
<dbReference type="GO" id="GO:0045944">
    <property type="term" value="P:positive regulation of transcription by RNA polymerase II"/>
    <property type="evidence" value="ECO:0007669"/>
    <property type="project" value="EnsemblFungi"/>
</dbReference>
<proteinExistence type="predicted"/>
<dbReference type="Gene3D" id="1.10.20.10">
    <property type="entry name" value="Histone, subunit A"/>
    <property type="match status" value="1"/>
</dbReference>
<protein>
    <submittedName>
        <fullName evidence="4">Histone-fold-containing protein</fullName>
    </submittedName>
</protein>
<evidence type="ECO:0000256" key="2">
    <source>
        <dbReference type="ARBA" id="ARBA00023242"/>
    </source>
</evidence>
<dbReference type="GO" id="GO:0034605">
    <property type="term" value="P:cellular response to heat"/>
    <property type="evidence" value="ECO:0007669"/>
    <property type="project" value="EnsemblFungi"/>
</dbReference>
<dbReference type="InterPro" id="IPR042225">
    <property type="entry name" value="Ncb2"/>
</dbReference>
<dbReference type="GO" id="GO:0016480">
    <property type="term" value="P:negative regulation of transcription by RNA polymerase III"/>
    <property type="evidence" value="ECO:0007669"/>
    <property type="project" value="EnsemblFungi"/>
</dbReference>
<evidence type="ECO:0000313" key="4">
    <source>
        <dbReference type="EMBL" id="KXN67083.1"/>
    </source>
</evidence>
<dbReference type="OrthoDB" id="601405at2759"/>
<evidence type="ECO:0000259" key="3">
    <source>
        <dbReference type="Pfam" id="PF00808"/>
    </source>
</evidence>
<dbReference type="SUPFAM" id="SSF47113">
    <property type="entry name" value="Histone-fold"/>
    <property type="match status" value="1"/>
</dbReference>
<feature type="domain" description="Transcription factor CBF/NF-Y/archaeal histone" evidence="3">
    <location>
        <begin position="13"/>
        <end position="77"/>
    </location>
</feature>
<dbReference type="GO" id="GO:0016251">
    <property type="term" value="F:RNA polymerase II general transcription initiation factor activity"/>
    <property type="evidence" value="ECO:0007669"/>
    <property type="project" value="TreeGrafter"/>
</dbReference>
<dbReference type="GO" id="GO:0051123">
    <property type="term" value="P:RNA polymerase II preinitiation complex assembly"/>
    <property type="evidence" value="ECO:0007669"/>
    <property type="project" value="EnsemblFungi"/>
</dbReference>
<gene>
    <name evidence="4" type="ORF">CONCODRAFT_43266</name>
</gene>